<organism evidence="2 3">
    <name type="scientific">Candidatus Coprosoma intestinipullorum</name>
    <dbReference type="NCBI Taxonomy" id="2840752"/>
    <lineage>
        <taxon>Bacteria</taxon>
        <taxon>Bacillati</taxon>
        <taxon>Bacillota</taxon>
        <taxon>Bacillota incertae sedis</taxon>
        <taxon>Candidatus Coprosoma</taxon>
    </lineage>
</organism>
<evidence type="ECO:0000256" key="1">
    <source>
        <dbReference type="SAM" id="Coils"/>
    </source>
</evidence>
<gene>
    <name evidence="2" type="ORF">IAB27_03690</name>
</gene>
<reference evidence="2" key="2">
    <citation type="journal article" date="2021" name="PeerJ">
        <title>Extensive microbial diversity within the chicken gut microbiome revealed by metagenomics and culture.</title>
        <authorList>
            <person name="Gilroy R."/>
            <person name="Ravi A."/>
            <person name="Getino M."/>
            <person name="Pursley I."/>
            <person name="Horton D.L."/>
            <person name="Alikhan N.F."/>
            <person name="Baker D."/>
            <person name="Gharbi K."/>
            <person name="Hall N."/>
            <person name="Watson M."/>
            <person name="Adriaenssens E.M."/>
            <person name="Foster-Nyarko E."/>
            <person name="Jarju S."/>
            <person name="Secka A."/>
            <person name="Antonio M."/>
            <person name="Oren A."/>
            <person name="Chaudhuri R.R."/>
            <person name="La Ragione R."/>
            <person name="Hildebrand F."/>
            <person name="Pallen M.J."/>
        </authorList>
    </citation>
    <scope>NUCLEOTIDE SEQUENCE</scope>
    <source>
        <strain evidence="2">CHK147-3167</strain>
    </source>
</reference>
<protein>
    <submittedName>
        <fullName evidence="2">Uncharacterized protein</fullName>
    </submittedName>
</protein>
<dbReference type="EMBL" id="DVFV01000069">
    <property type="protein sequence ID" value="HIQ90712.1"/>
    <property type="molecule type" value="Genomic_DNA"/>
</dbReference>
<feature type="coiled-coil region" evidence="1">
    <location>
        <begin position="3"/>
        <end position="37"/>
    </location>
</feature>
<dbReference type="Proteomes" id="UP000886786">
    <property type="component" value="Unassembled WGS sequence"/>
</dbReference>
<comment type="caution">
    <text evidence="2">The sequence shown here is derived from an EMBL/GenBank/DDBJ whole genome shotgun (WGS) entry which is preliminary data.</text>
</comment>
<evidence type="ECO:0000313" key="2">
    <source>
        <dbReference type="EMBL" id="HIQ90712.1"/>
    </source>
</evidence>
<reference evidence="2" key="1">
    <citation type="submission" date="2020-10" db="EMBL/GenBank/DDBJ databases">
        <authorList>
            <person name="Gilroy R."/>
        </authorList>
    </citation>
    <scope>NUCLEOTIDE SEQUENCE</scope>
    <source>
        <strain evidence="2">CHK147-3167</strain>
    </source>
</reference>
<dbReference type="AlphaFoldDB" id="A0A9D0ZR54"/>
<name>A0A9D0ZR54_9FIRM</name>
<evidence type="ECO:0000313" key="3">
    <source>
        <dbReference type="Proteomes" id="UP000886786"/>
    </source>
</evidence>
<accession>A0A9D0ZR54</accession>
<sequence>MNVLEKINQAINLLQELDEYKNQLSSLQQEVDYKLSDLYHVIENDPLNAPQCCKIVKQIKELRKQRRKYLNDYELIKCYQNNIQKLTYYDNRKMLLAELNKTNNRLKQPYKNRVYTDEDMKELLGVK</sequence>
<keyword evidence="1" id="KW-0175">Coiled coil</keyword>
<proteinExistence type="predicted"/>